<evidence type="ECO:0000313" key="4">
    <source>
        <dbReference type="Proteomes" id="UP000250235"/>
    </source>
</evidence>
<feature type="domain" description="DUF3475" evidence="2">
    <location>
        <begin position="43"/>
        <end position="99"/>
    </location>
</feature>
<protein>
    <submittedName>
        <fullName evidence="3">Uncharacterized protein</fullName>
    </submittedName>
</protein>
<evidence type="ECO:0000313" key="3">
    <source>
        <dbReference type="EMBL" id="KZV13995.1"/>
    </source>
</evidence>
<dbReference type="PANTHER" id="PTHR31371:SF13">
    <property type="entry name" value="OS05G0457600 PROTEIN"/>
    <property type="match status" value="1"/>
</dbReference>
<name>A0A2Z7A4V1_9LAMI</name>
<dbReference type="GO" id="GO:0045927">
    <property type="term" value="P:positive regulation of growth"/>
    <property type="evidence" value="ECO:0007669"/>
    <property type="project" value="InterPro"/>
</dbReference>
<dbReference type="Proteomes" id="UP000250235">
    <property type="component" value="Unassembled WGS sequence"/>
</dbReference>
<dbReference type="InterPro" id="IPR021864">
    <property type="entry name" value="DUF3475"/>
</dbReference>
<dbReference type="Pfam" id="PF11961">
    <property type="entry name" value="DUF3475"/>
    <property type="match status" value="1"/>
</dbReference>
<proteinExistence type="predicted"/>
<sequence>MVGFKNRGWLHDISSLLGGGGGGGAGVDNAAAERRKKPSRLGILCFETAKIMSRLVSLYRSLSDEEIYRLRKGVMKSEGVAFLNSKDEGFLMSLACGEMVEDLDRAASAVSRLGKRCNSFGLNRFDLVYTDLKMGIIDVGKLEYGSKVNERKLQKMERLISATSCLHAALDGLMQMEISERKMKQLKNRQMQLQKANFDLFNEKLENQRKMVSHFREVSLCVRLLNKSVSLMARIVCILFVRMSVVFGPYVPHLPSFSIKEQFLSHSGPITKPSKPTLLRFHSQRSVLFLKENDGGLTAEEMFSRSNNVFLSAGPSTLGGSGLASRYANVILLAEKYLDSREPVDQIDRESLYQMLPENLRVLVRTKLSKNMKSAEDDAMLAEGWRDAMAEMLRWLAPMAHCTVKWQMERSFDKMRFDPKPGVLLLQTLHFSDKVKTEAAIAELLVGLSCICKYENRV</sequence>
<dbReference type="Pfam" id="PF05003">
    <property type="entry name" value="DUF668"/>
    <property type="match status" value="1"/>
</dbReference>
<keyword evidence="4" id="KW-1185">Reference proteome</keyword>
<dbReference type="OrthoDB" id="673374at2759"/>
<dbReference type="PANTHER" id="PTHR31371">
    <property type="entry name" value="BNAC09G50660D PROTEIN"/>
    <property type="match status" value="1"/>
</dbReference>
<dbReference type="AlphaFoldDB" id="A0A2Z7A4V1"/>
<gene>
    <name evidence="3" type="ORF">F511_44650</name>
</gene>
<accession>A0A2Z7A4V1</accession>
<feature type="domain" description="DUF668" evidence="1">
    <location>
        <begin position="317"/>
        <end position="405"/>
    </location>
</feature>
<reference evidence="3 4" key="1">
    <citation type="journal article" date="2015" name="Proc. Natl. Acad. Sci. U.S.A.">
        <title>The resurrection genome of Boea hygrometrica: A blueprint for survival of dehydration.</title>
        <authorList>
            <person name="Xiao L."/>
            <person name="Yang G."/>
            <person name="Zhang L."/>
            <person name="Yang X."/>
            <person name="Zhao S."/>
            <person name="Ji Z."/>
            <person name="Zhou Q."/>
            <person name="Hu M."/>
            <person name="Wang Y."/>
            <person name="Chen M."/>
            <person name="Xu Y."/>
            <person name="Jin H."/>
            <person name="Xiao X."/>
            <person name="Hu G."/>
            <person name="Bao F."/>
            <person name="Hu Y."/>
            <person name="Wan P."/>
            <person name="Li L."/>
            <person name="Deng X."/>
            <person name="Kuang T."/>
            <person name="Xiang C."/>
            <person name="Zhu J.K."/>
            <person name="Oliver M.J."/>
            <person name="He Y."/>
        </authorList>
    </citation>
    <scope>NUCLEOTIDE SEQUENCE [LARGE SCALE GENOMIC DNA]</scope>
    <source>
        <strain evidence="4">cv. XS01</strain>
    </source>
</reference>
<evidence type="ECO:0000259" key="1">
    <source>
        <dbReference type="Pfam" id="PF05003"/>
    </source>
</evidence>
<evidence type="ECO:0000259" key="2">
    <source>
        <dbReference type="Pfam" id="PF11961"/>
    </source>
</evidence>
<organism evidence="3 4">
    <name type="scientific">Dorcoceras hygrometricum</name>
    <dbReference type="NCBI Taxonomy" id="472368"/>
    <lineage>
        <taxon>Eukaryota</taxon>
        <taxon>Viridiplantae</taxon>
        <taxon>Streptophyta</taxon>
        <taxon>Embryophyta</taxon>
        <taxon>Tracheophyta</taxon>
        <taxon>Spermatophyta</taxon>
        <taxon>Magnoliopsida</taxon>
        <taxon>eudicotyledons</taxon>
        <taxon>Gunneridae</taxon>
        <taxon>Pentapetalae</taxon>
        <taxon>asterids</taxon>
        <taxon>lamiids</taxon>
        <taxon>Lamiales</taxon>
        <taxon>Gesneriaceae</taxon>
        <taxon>Didymocarpoideae</taxon>
        <taxon>Trichosporeae</taxon>
        <taxon>Loxocarpinae</taxon>
        <taxon>Dorcoceras</taxon>
    </lineage>
</organism>
<dbReference type="InterPro" id="IPR007700">
    <property type="entry name" value="DUF668"/>
</dbReference>
<dbReference type="EMBL" id="KV023065">
    <property type="protein sequence ID" value="KZV13995.1"/>
    <property type="molecule type" value="Genomic_DNA"/>
</dbReference>